<dbReference type="InterPro" id="IPR035892">
    <property type="entry name" value="C2_domain_sf"/>
</dbReference>
<evidence type="ECO:0000256" key="11">
    <source>
        <dbReference type="PROSITE-ProRule" id="PRU00283"/>
    </source>
</evidence>
<dbReference type="PANTHER" id="PTHR47117">
    <property type="entry name" value="STAR-RELATED LIPID TRANSFER PROTEIN 9"/>
    <property type="match status" value="1"/>
</dbReference>
<evidence type="ECO:0000256" key="9">
    <source>
        <dbReference type="ARBA" id="ARBA00054688"/>
    </source>
</evidence>
<protein>
    <recommendedName>
        <fullName evidence="10">Kinesin-like protein 6</fullName>
    </recommendedName>
</protein>
<dbReference type="Pfam" id="PF00225">
    <property type="entry name" value="Kinesin"/>
    <property type="match status" value="1"/>
</dbReference>
<dbReference type="SUPFAM" id="SSF49879">
    <property type="entry name" value="SMAD/FHA domain"/>
    <property type="match status" value="1"/>
</dbReference>
<dbReference type="GO" id="GO:0003777">
    <property type="term" value="F:microtubule motor activity"/>
    <property type="evidence" value="ECO:0007669"/>
    <property type="project" value="InterPro"/>
</dbReference>
<keyword evidence="4 11" id="KW-0067">ATP-binding</keyword>
<dbReference type="Gene3D" id="3.40.850.10">
    <property type="entry name" value="Kinesin motor domain"/>
    <property type="match status" value="1"/>
</dbReference>
<dbReference type="CDD" id="cd00030">
    <property type="entry name" value="C2"/>
    <property type="match status" value="1"/>
</dbReference>
<dbReference type="Pfam" id="PF12423">
    <property type="entry name" value="KIF1B"/>
    <property type="match status" value="1"/>
</dbReference>
<feature type="binding site" evidence="11">
    <location>
        <begin position="113"/>
        <end position="120"/>
    </location>
    <ligand>
        <name>ATP</name>
        <dbReference type="ChEBI" id="CHEBI:30616"/>
    </ligand>
</feature>
<dbReference type="SUPFAM" id="SSF49562">
    <property type="entry name" value="C2 domain (Calcium/lipid-binding domain, CaLB)"/>
    <property type="match status" value="1"/>
</dbReference>
<dbReference type="InterPro" id="IPR022140">
    <property type="entry name" value="Kinesin-like_KIF1-typ"/>
</dbReference>
<evidence type="ECO:0000256" key="5">
    <source>
        <dbReference type="ARBA" id="ARBA00023054"/>
    </source>
</evidence>
<dbReference type="CDD" id="cd22709">
    <property type="entry name" value="FHA_KIF28P"/>
    <property type="match status" value="1"/>
</dbReference>
<dbReference type="FunFam" id="2.60.200.20:FF:000034">
    <property type="entry name" value="kinesin-like protein KIF28P"/>
    <property type="match status" value="1"/>
</dbReference>
<evidence type="ECO:0000256" key="14">
    <source>
        <dbReference type="SAM" id="Phobius"/>
    </source>
</evidence>
<evidence type="ECO:0000256" key="3">
    <source>
        <dbReference type="ARBA" id="ARBA00022741"/>
    </source>
</evidence>
<evidence type="ECO:0000313" key="17">
    <source>
        <dbReference type="Proteomes" id="UP001159428"/>
    </source>
</evidence>
<dbReference type="InterPro" id="IPR036961">
    <property type="entry name" value="Kinesin_motor_dom_sf"/>
</dbReference>
<keyword evidence="2" id="KW-0813">Transport</keyword>
<evidence type="ECO:0000256" key="8">
    <source>
        <dbReference type="ARBA" id="ARBA00023175"/>
    </source>
</evidence>
<dbReference type="Gene3D" id="2.60.200.20">
    <property type="match status" value="1"/>
</dbReference>
<evidence type="ECO:0000259" key="15">
    <source>
        <dbReference type="PROSITE" id="PS50067"/>
    </source>
</evidence>
<keyword evidence="5 12" id="KW-0175">Coiled coil</keyword>
<keyword evidence="14" id="KW-1133">Transmembrane helix</keyword>
<reference evidence="16 17" key="1">
    <citation type="submission" date="2022-05" db="EMBL/GenBank/DDBJ databases">
        <authorList>
            <consortium name="Genoscope - CEA"/>
            <person name="William W."/>
        </authorList>
    </citation>
    <scope>NUCLEOTIDE SEQUENCE [LARGE SCALE GENOMIC DNA]</scope>
</reference>
<comment type="function">
    <text evidence="9">Microtubule-dependent motor protein required for mitochondrion morphology and transport of mitochondria in neuronal cells.</text>
</comment>
<name>A0AAU9WVZ7_9CNID</name>
<dbReference type="GO" id="GO:0005524">
    <property type="term" value="F:ATP binding"/>
    <property type="evidence" value="ECO:0007669"/>
    <property type="project" value="UniProtKB-UniRule"/>
</dbReference>
<evidence type="ECO:0000256" key="10">
    <source>
        <dbReference type="ARBA" id="ARBA00079247"/>
    </source>
</evidence>
<organism evidence="16 17">
    <name type="scientific">Pocillopora meandrina</name>
    <dbReference type="NCBI Taxonomy" id="46732"/>
    <lineage>
        <taxon>Eukaryota</taxon>
        <taxon>Metazoa</taxon>
        <taxon>Cnidaria</taxon>
        <taxon>Anthozoa</taxon>
        <taxon>Hexacorallia</taxon>
        <taxon>Scleractinia</taxon>
        <taxon>Astrocoeniina</taxon>
        <taxon>Pocilloporidae</taxon>
        <taxon>Pocillopora</taxon>
    </lineage>
</organism>
<dbReference type="Pfam" id="PF00498">
    <property type="entry name" value="FHA"/>
    <property type="match status" value="1"/>
</dbReference>
<evidence type="ECO:0000256" key="1">
    <source>
        <dbReference type="ARBA" id="ARBA00004318"/>
    </source>
</evidence>
<dbReference type="PRINTS" id="PR00380">
    <property type="entry name" value="KINESINHEAVY"/>
</dbReference>
<evidence type="ECO:0000256" key="13">
    <source>
        <dbReference type="SAM" id="MobiDB-lite"/>
    </source>
</evidence>
<comment type="caution">
    <text evidence="16">The sequence shown here is derived from an EMBL/GenBank/DDBJ whole genome shotgun (WGS) entry which is preliminary data.</text>
</comment>
<dbReference type="AlphaFoldDB" id="A0AAU9WVZ7"/>
<comment type="similarity">
    <text evidence="11">Belongs to the TRAFAC class myosin-kinesin ATPase superfamily. Kinesin family.</text>
</comment>
<dbReference type="Proteomes" id="UP001159428">
    <property type="component" value="Unassembled WGS sequence"/>
</dbReference>
<keyword evidence="8 11" id="KW-0505">Motor protein</keyword>
<dbReference type="GO" id="GO:0007018">
    <property type="term" value="P:microtubule-based movement"/>
    <property type="evidence" value="ECO:0007669"/>
    <property type="project" value="InterPro"/>
</dbReference>
<dbReference type="SUPFAM" id="SSF52540">
    <property type="entry name" value="P-loop containing nucleoside triphosphate hydrolases"/>
    <property type="match status" value="1"/>
</dbReference>
<dbReference type="PROSITE" id="PS50067">
    <property type="entry name" value="KINESIN_MOTOR_2"/>
    <property type="match status" value="1"/>
</dbReference>
<keyword evidence="17" id="KW-1185">Reference proteome</keyword>
<evidence type="ECO:0000256" key="6">
    <source>
        <dbReference type="ARBA" id="ARBA00023128"/>
    </source>
</evidence>
<sequence>MAENVRVAVRVRPFISFLSLHNSREKARAAVLIIKMQGNNTYIADPGAPGEEPRKFAFDFSYWSHDGFKELDDGYLASAEPQYADQKRVFDDLGRGVLENAWNGYNCSLFAYGQTGSGKSYSMVGYGQNKGIVPIFCETLFSEVEQKRSAGSETEYQVTFSMLEIYNEAVRDLLNPAGNKKGGLKVRQHPSKGFYVESLVSVPVKDYPDIESRIEEGTRNRTVAATNMNATSSRAHTIVAISFSQKGANAAGQMMTKTSIVNLVDLAGSERADSTGATGDRLKEGSAINKSLSTLGNCIKALADQASGKKGAQVPFRDSVLTKLLKNALGGNSKTIMIAALSPADINYEETLSTLRFADRAKAIKTKAVINESPTEKLIRELREENQRLLEQLKQGGGAMVIQGEPGQPQTVGVSEEEVNEMKKQMEEQLLQNQREMEEMKKSWQERLAEQESANKAKEEKEKKEKELRKTTPHLWNLNEDSQLSGKIFHFIKPGEQKIGNKRADPQPDILLSGLSILKEHAKLTYKGNTITILANPDAKLMVNGKPTHDEIELHHNDRVMFGSASLFVLHHPVEFDKKKNAGDTIEEVTYDLAQEEIAANSGFNMGKNSGQTKNELLLQEDLVQMVPMVNESNAMAEELKKPVRFEILLVSPQARGLKEGRTEVKVKMKSTVDDAEWIWDRNKFVNRTYLMKEMFQNYYDGEEDWDLPEESDPFWEPDDAEVFIGSVQVYLQSLAYLIEVEESLTITDPKGNEKGQLQVEAYPCDGNFSEDLDDFVEDPKELIGRGLYFKLKIPHARGLPAIFGKGETWCKYKLYLDKEHSRTKTVSGTMNPSYSHERKFTFNPVTKQFVDYLLNTPLMVEVWGKQSGRKISTVPNRKVSVGQKNSGVQNGEVMVRILQRSPVFFSLFFLVLSLFFPSFIFTGILMVSILAYIFQPKEEAQNMKLELHKSMKRNERSEKKIKKMRELIEDAKKKGVSTLEVAVLEEILNGGEGNKFKATADIVLKAQKSMDSDGKITSSTCSIQ</sequence>
<dbReference type="InterPro" id="IPR027417">
    <property type="entry name" value="P-loop_NTPase"/>
</dbReference>
<dbReference type="InterPro" id="IPR001752">
    <property type="entry name" value="Kinesin_motor_dom"/>
</dbReference>
<feature type="coiled-coil region" evidence="12">
    <location>
        <begin position="941"/>
        <end position="975"/>
    </location>
</feature>
<evidence type="ECO:0000256" key="7">
    <source>
        <dbReference type="ARBA" id="ARBA00023136"/>
    </source>
</evidence>
<dbReference type="GO" id="GO:0008017">
    <property type="term" value="F:microtubule binding"/>
    <property type="evidence" value="ECO:0007669"/>
    <property type="project" value="InterPro"/>
</dbReference>
<dbReference type="SMART" id="SM00129">
    <property type="entry name" value="KISc"/>
    <property type="match status" value="1"/>
</dbReference>
<keyword evidence="7 14" id="KW-0472">Membrane</keyword>
<comment type="subcellular location">
    <subcellularLocation>
        <location evidence="1">Mitochondrion membrane</location>
        <topology evidence="1">Peripheral membrane protein</topology>
    </subcellularLocation>
</comment>
<dbReference type="FunFam" id="3.40.850.10:FF:000063">
    <property type="entry name" value="Kinesin-like protein"/>
    <property type="match status" value="1"/>
</dbReference>
<keyword evidence="6" id="KW-0496">Mitochondrion</keyword>
<evidence type="ECO:0000256" key="12">
    <source>
        <dbReference type="SAM" id="Coils"/>
    </source>
</evidence>
<evidence type="ECO:0000256" key="4">
    <source>
        <dbReference type="ARBA" id="ARBA00022840"/>
    </source>
</evidence>
<dbReference type="GO" id="GO:0031966">
    <property type="term" value="C:mitochondrial membrane"/>
    <property type="evidence" value="ECO:0007669"/>
    <property type="project" value="UniProtKB-SubCell"/>
</dbReference>
<dbReference type="EMBL" id="CALNXJ010000022">
    <property type="protein sequence ID" value="CAH3127417.1"/>
    <property type="molecule type" value="Genomic_DNA"/>
</dbReference>
<dbReference type="InterPro" id="IPR000008">
    <property type="entry name" value="C2_dom"/>
</dbReference>
<dbReference type="InterPro" id="IPR008984">
    <property type="entry name" value="SMAD_FHA_dom_sf"/>
</dbReference>
<evidence type="ECO:0000313" key="16">
    <source>
        <dbReference type="EMBL" id="CAH3127417.1"/>
    </source>
</evidence>
<gene>
    <name evidence="16" type="ORF">PMEA_00012549</name>
</gene>
<evidence type="ECO:0000256" key="2">
    <source>
        <dbReference type="ARBA" id="ARBA00022448"/>
    </source>
</evidence>
<dbReference type="InterPro" id="IPR000253">
    <property type="entry name" value="FHA_dom"/>
</dbReference>
<dbReference type="Pfam" id="PF00168">
    <property type="entry name" value="C2"/>
    <property type="match status" value="1"/>
</dbReference>
<feature type="transmembrane region" description="Helical" evidence="14">
    <location>
        <begin position="904"/>
        <end position="935"/>
    </location>
</feature>
<feature type="domain" description="Kinesin motor" evidence="15">
    <location>
        <begin position="4"/>
        <end position="364"/>
    </location>
</feature>
<keyword evidence="3 11" id="KW-0547">Nucleotide-binding</keyword>
<keyword evidence="14" id="KW-0812">Transmembrane</keyword>
<proteinExistence type="inferred from homology"/>
<feature type="region of interest" description="Disordered" evidence="13">
    <location>
        <begin position="436"/>
        <end position="469"/>
    </location>
</feature>
<accession>A0AAU9WVZ7</accession>